<dbReference type="OrthoDB" id="1747156at2759"/>
<gene>
    <name evidence="1" type="ORF">NCGR_LOCUS36555</name>
</gene>
<name>A0A811QAA5_9POAL</name>
<proteinExistence type="predicted"/>
<sequence>MAHNGDTNITDAHAVEKLLRCIPKKYSQIMLAIETLLDFVEPSIKEVIGKLKAMQNCEVAPHTKSSAARGKLLYTVEQWWAF</sequence>
<organism evidence="1 2">
    <name type="scientific">Miscanthus lutarioriparius</name>
    <dbReference type="NCBI Taxonomy" id="422564"/>
    <lineage>
        <taxon>Eukaryota</taxon>
        <taxon>Viridiplantae</taxon>
        <taxon>Streptophyta</taxon>
        <taxon>Embryophyta</taxon>
        <taxon>Tracheophyta</taxon>
        <taxon>Spermatophyta</taxon>
        <taxon>Magnoliopsida</taxon>
        <taxon>Liliopsida</taxon>
        <taxon>Poales</taxon>
        <taxon>Poaceae</taxon>
        <taxon>PACMAD clade</taxon>
        <taxon>Panicoideae</taxon>
        <taxon>Andropogonodae</taxon>
        <taxon>Andropogoneae</taxon>
        <taxon>Saccharinae</taxon>
        <taxon>Miscanthus</taxon>
    </lineage>
</organism>
<comment type="caution">
    <text evidence="1">The sequence shown here is derived from an EMBL/GenBank/DDBJ whole genome shotgun (WGS) entry which is preliminary data.</text>
</comment>
<dbReference type="Proteomes" id="UP000604825">
    <property type="component" value="Unassembled WGS sequence"/>
</dbReference>
<protein>
    <submittedName>
        <fullName evidence="1">Uncharacterized protein</fullName>
    </submittedName>
</protein>
<dbReference type="AlphaFoldDB" id="A0A811QAA5"/>
<evidence type="ECO:0000313" key="2">
    <source>
        <dbReference type="Proteomes" id="UP000604825"/>
    </source>
</evidence>
<accession>A0A811QAA5</accession>
<keyword evidence="2" id="KW-1185">Reference proteome</keyword>
<evidence type="ECO:0000313" key="1">
    <source>
        <dbReference type="EMBL" id="CAD6252909.1"/>
    </source>
</evidence>
<dbReference type="EMBL" id="CAJGYO010000009">
    <property type="protein sequence ID" value="CAD6252909.1"/>
    <property type="molecule type" value="Genomic_DNA"/>
</dbReference>
<reference evidence="1" key="1">
    <citation type="submission" date="2020-10" db="EMBL/GenBank/DDBJ databases">
        <authorList>
            <person name="Han B."/>
            <person name="Lu T."/>
            <person name="Zhao Q."/>
            <person name="Huang X."/>
            <person name="Zhao Y."/>
        </authorList>
    </citation>
    <scope>NUCLEOTIDE SEQUENCE</scope>
</reference>